<dbReference type="GO" id="GO:0005524">
    <property type="term" value="F:ATP binding"/>
    <property type="evidence" value="ECO:0007669"/>
    <property type="project" value="InterPro"/>
</dbReference>
<dbReference type="Proteomes" id="UP000070163">
    <property type="component" value="Unassembled WGS sequence"/>
</dbReference>
<accession>A0A133U4C2</accession>
<evidence type="ECO:0000256" key="3">
    <source>
        <dbReference type="ARBA" id="ARBA00022917"/>
    </source>
</evidence>
<evidence type="ECO:0000313" key="5">
    <source>
        <dbReference type="EMBL" id="KXA89006.1"/>
    </source>
</evidence>
<dbReference type="EC" id="6.1.1.15" evidence="2"/>
<proteinExistence type="predicted"/>
<evidence type="ECO:0000256" key="2">
    <source>
        <dbReference type="ARBA" id="ARBA00012831"/>
    </source>
</evidence>
<dbReference type="AlphaFoldDB" id="A0A133U4C2"/>
<dbReference type="InterPro" id="IPR017449">
    <property type="entry name" value="Pro-tRNA_synth_II"/>
</dbReference>
<evidence type="ECO:0000313" key="6">
    <source>
        <dbReference type="Proteomes" id="UP000070163"/>
    </source>
</evidence>
<dbReference type="SUPFAM" id="SSF52954">
    <property type="entry name" value="Class II aaRS ABD-related"/>
    <property type="match status" value="1"/>
</dbReference>
<dbReference type="GO" id="GO:0006433">
    <property type="term" value="P:prolyl-tRNA aminoacylation"/>
    <property type="evidence" value="ECO:0007669"/>
    <property type="project" value="InterPro"/>
</dbReference>
<keyword evidence="6" id="KW-1185">Reference proteome</keyword>
<comment type="caution">
    <text evidence="5">The sequence shown here is derived from an EMBL/GenBank/DDBJ whole genome shotgun (WGS) entry which is preliminary data.</text>
</comment>
<dbReference type="EMBL" id="LHXJ01000105">
    <property type="protein sequence ID" value="KXA89006.1"/>
    <property type="molecule type" value="Genomic_DNA"/>
</dbReference>
<dbReference type="InterPro" id="IPR016061">
    <property type="entry name" value="Pro-tRNA_ligase_II_C"/>
</dbReference>
<name>A0A133U4C2_9EURY</name>
<reference evidence="5 6" key="1">
    <citation type="journal article" date="2016" name="Sci. Rep.">
        <title>Metabolic traits of an uncultured archaeal lineage -MSBL1- from brine pools of the Red Sea.</title>
        <authorList>
            <person name="Mwirichia R."/>
            <person name="Alam I."/>
            <person name="Rashid M."/>
            <person name="Vinu M."/>
            <person name="Ba-Alawi W."/>
            <person name="Anthony Kamau A."/>
            <person name="Kamanda Ngugi D."/>
            <person name="Goker M."/>
            <person name="Klenk H.P."/>
            <person name="Bajic V."/>
            <person name="Stingl U."/>
        </authorList>
    </citation>
    <scope>NUCLEOTIDE SEQUENCE [LARGE SCALE GENOMIC DNA]</scope>
    <source>
        <strain evidence="5">SCGC-AAA259A05</strain>
    </source>
</reference>
<dbReference type="SMART" id="SM00946">
    <property type="entry name" value="ProRS-C_1"/>
    <property type="match status" value="1"/>
</dbReference>
<feature type="domain" description="Proline-tRNA ligase class II C-terminal" evidence="4">
    <location>
        <begin position="109"/>
        <end position="177"/>
    </location>
</feature>
<dbReference type="InterPro" id="IPR036621">
    <property type="entry name" value="Anticodon-bd_dom_sf"/>
</dbReference>
<gene>
    <name evidence="5" type="ORF">AKJ57_05965</name>
</gene>
<organism evidence="5 6">
    <name type="scientific">candidate division MSBL1 archaeon SCGC-AAA259A05</name>
    <dbReference type="NCBI Taxonomy" id="1698259"/>
    <lineage>
        <taxon>Archaea</taxon>
        <taxon>Methanobacteriati</taxon>
        <taxon>Methanobacteriota</taxon>
        <taxon>candidate division MSBL1</taxon>
    </lineage>
</organism>
<dbReference type="Pfam" id="PF09180">
    <property type="entry name" value="ProRS-C_1"/>
    <property type="match status" value="1"/>
</dbReference>
<dbReference type="Gene3D" id="3.30.110.30">
    <property type="entry name" value="C-terminal domain of ProRS"/>
    <property type="match status" value="1"/>
</dbReference>
<sequence length="177" mass="20930">EQMKRILEKAGEISSRLEDSTVDDRENYTPGWKFNEWELKGVPLRIEIGPKEIEENYVTLVRRDNQKRITVAQSKVEEKVKEILQKIQRNLLENARDFLEKNTRETESYEEFKEILEKKGGFIKAPWCGKTSCEEKIKNETTAKITNIPFKYNEPQEKNCIKCGEKAKYWVNFAKSY</sequence>
<evidence type="ECO:0000256" key="1">
    <source>
        <dbReference type="ARBA" id="ARBA00004496"/>
    </source>
</evidence>
<dbReference type="CDD" id="cd00862">
    <property type="entry name" value="ProRS_anticodon_zinc"/>
    <property type="match status" value="1"/>
</dbReference>
<evidence type="ECO:0000259" key="4">
    <source>
        <dbReference type="SMART" id="SM00946"/>
    </source>
</evidence>
<dbReference type="GO" id="GO:0017101">
    <property type="term" value="C:aminoacyl-tRNA synthetase multienzyme complex"/>
    <property type="evidence" value="ECO:0007669"/>
    <property type="project" value="TreeGrafter"/>
</dbReference>
<dbReference type="InterPro" id="IPR004154">
    <property type="entry name" value="Anticodon-bd"/>
</dbReference>
<dbReference type="InterPro" id="IPR004499">
    <property type="entry name" value="Pro-tRNA-ligase_IIa_arc-type"/>
</dbReference>
<dbReference type="Pfam" id="PF03129">
    <property type="entry name" value="HGTP_anticodon"/>
    <property type="match status" value="1"/>
</dbReference>
<dbReference type="PANTHER" id="PTHR43382:SF2">
    <property type="entry name" value="BIFUNCTIONAL GLUTAMATE_PROLINE--TRNA LIGASE"/>
    <property type="match status" value="1"/>
</dbReference>
<comment type="subcellular location">
    <subcellularLocation>
        <location evidence="1">Cytoplasm</location>
    </subcellularLocation>
</comment>
<dbReference type="GO" id="GO:0005737">
    <property type="term" value="C:cytoplasm"/>
    <property type="evidence" value="ECO:0007669"/>
    <property type="project" value="UniProtKB-SubCell"/>
</dbReference>
<keyword evidence="3" id="KW-0648">Protein biosynthesis</keyword>
<dbReference type="Gene3D" id="3.40.50.800">
    <property type="entry name" value="Anticodon-binding domain"/>
    <property type="match status" value="1"/>
</dbReference>
<dbReference type="PANTHER" id="PTHR43382">
    <property type="entry name" value="PROLYL-TRNA SYNTHETASE"/>
    <property type="match status" value="1"/>
</dbReference>
<dbReference type="PATRIC" id="fig|1698259.3.peg.140"/>
<dbReference type="GO" id="GO:0004827">
    <property type="term" value="F:proline-tRNA ligase activity"/>
    <property type="evidence" value="ECO:0007669"/>
    <property type="project" value="UniProtKB-EC"/>
</dbReference>
<feature type="non-terminal residue" evidence="5">
    <location>
        <position position="1"/>
    </location>
</feature>
<dbReference type="SUPFAM" id="SSF64586">
    <property type="entry name" value="C-terminal domain of ProRS"/>
    <property type="match status" value="1"/>
</dbReference>
<protein>
    <recommendedName>
        <fullName evidence="2">proline--tRNA ligase</fullName>
        <ecNumber evidence="2">6.1.1.15</ecNumber>
    </recommendedName>
</protein>